<reference evidence="1" key="1">
    <citation type="submission" date="2020-05" db="EMBL/GenBank/DDBJ databases">
        <title>Large-scale comparative analyses of tick genomes elucidate their genetic diversity and vector capacities.</title>
        <authorList>
            <person name="Jia N."/>
            <person name="Wang J."/>
            <person name="Shi W."/>
            <person name="Du L."/>
            <person name="Sun Y."/>
            <person name="Zhan W."/>
            <person name="Jiang J."/>
            <person name="Wang Q."/>
            <person name="Zhang B."/>
            <person name="Ji P."/>
            <person name="Sakyi L.B."/>
            <person name="Cui X."/>
            <person name="Yuan T."/>
            <person name="Jiang B."/>
            <person name="Yang W."/>
            <person name="Lam T.T.-Y."/>
            <person name="Chang Q."/>
            <person name="Ding S."/>
            <person name="Wang X."/>
            <person name="Zhu J."/>
            <person name="Ruan X."/>
            <person name="Zhao L."/>
            <person name="Wei J."/>
            <person name="Que T."/>
            <person name="Du C."/>
            <person name="Cheng J."/>
            <person name="Dai P."/>
            <person name="Han X."/>
            <person name="Huang E."/>
            <person name="Gao Y."/>
            <person name="Liu J."/>
            <person name="Shao H."/>
            <person name="Ye R."/>
            <person name="Li L."/>
            <person name="Wei W."/>
            <person name="Wang X."/>
            <person name="Wang C."/>
            <person name="Yang T."/>
            <person name="Huo Q."/>
            <person name="Li W."/>
            <person name="Guo W."/>
            <person name="Chen H."/>
            <person name="Zhou L."/>
            <person name="Ni X."/>
            <person name="Tian J."/>
            <person name="Zhou Y."/>
            <person name="Sheng Y."/>
            <person name="Liu T."/>
            <person name="Pan Y."/>
            <person name="Xia L."/>
            <person name="Li J."/>
            <person name="Zhao F."/>
            <person name="Cao W."/>
        </authorList>
    </citation>
    <scope>NUCLEOTIDE SEQUENCE</scope>
    <source>
        <strain evidence="1">Hyas-2018</strain>
    </source>
</reference>
<comment type="caution">
    <text evidence="1">The sequence shown here is derived from an EMBL/GenBank/DDBJ whole genome shotgun (WGS) entry which is preliminary data.</text>
</comment>
<sequence length="257" mass="28071">MALPFSGVPFRVASSGLSPERKVLCALRLFATGSFQSSVGHEELIGVAQLAVSNTIHEVTEAIISVTAQRKLVDFPLTPDAKDEAKAAFAEHGYIPGVLACADGTLVSIRTPQGRGIGDTAGFMSRKGYYALNVMVALARFATYPICDVSRTVYLLPTDQQSNQPVHSDSSEAPYHLMTFNDYPQDASLRLTRTAASTKQPVSAQAITRLGASHRFSGHGKITCGTMAQFRFVRLFYFMRQQTYLAFPVPPRTVYRI</sequence>
<gene>
    <name evidence="1" type="ORF">HPB50_010384</name>
</gene>
<organism evidence="1 2">
    <name type="scientific">Hyalomma asiaticum</name>
    <name type="common">Tick</name>
    <dbReference type="NCBI Taxonomy" id="266040"/>
    <lineage>
        <taxon>Eukaryota</taxon>
        <taxon>Metazoa</taxon>
        <taxon>Ecdysozoa</taxon>
        <taxon>Arthropoda</taxon>
        <taxon>Chelicerata</taxon>
        <taxon>Arachnida</taxon>
        <taxon>Acari</taxon>
        <taxon>Parasitiformes</taxon>
        <taxon>Ixodida</taxon>
        <taxon>Ixodoidea</taxon>
        <taxon>Ixodidae</taxon>
        <taxon>Hyalomminae</taxon>
        <taxon>Hyalomma</taxon>
    </lineage>
</organism>
<evidence type="ECO:0000313" key="2">
    <source>
        <dbReference type="Proteomes" id="UP000821845"/>
    </source>
</evidence>
<keyword evidence="2" id="KW-1185">Reference proteome</keyword>
<evidence type="ECO:0000313" key="1">
    <source>
        <dbReference type="EMBL" id="KAH6945871.1"/>
    </source>
</evidence>
<accession>A0ACB7TFC6</accession>
<dbReference type="Proteomes" id="UP000821845">
    <property type="component" value="Chromosome 1"/>
</dbReference>
<protein>
    <submittedName>
        <fullName evidence="1">Uncharacterized protein</fullName>
    </submittedName>
</protein>
<proteinExistence type="predicted"/>
<name>A0ACB7TFC6_HYAAI</name>
<dbReference type="EMBL" id="CM023481">
    <property type="protein sequence ID" value="KAH6945871.1"/>
    <property type="molecule type" value="Genomic_DNA"/>
</dbReference>